<keyword evidence="1" id="KW-0472">Membrane</keyword>
<dbReference type="AlphaFoldDB" id="A0A6J7JBE4"/>
<protein>
    <submittedName>
        <fullName evidence="2">Unannotated protein</fullName>
    </submittedName>
</protein>
<evidence type="ECO:0000313" key="2">
    <source>
        <dbReference type="EMBL" id="CAB4939652.1"/>
    </source>
</evidence>
<keyword evidence="1" id="KW-1133">Transmembrane helix</keyword>
<name>A0A6J7JBE4_9ZZZZ</name>
<proteinExistence type="predicted"/>
<reference evidence="2" key="1">
    <citation type="submission" date="2020-05" db="EMBL/GenBank/DDBJ databases">
        <authorList>
            <person name="Chiriac C."/>
            <person name="Salcher M."/>
            <person name="Ghai R."/>
            <person name="Kavagutti S V."/>
        </authorList>
    </citation>
    <scope>NUCLEOTIDE SEQUENCE</scope>
</reference>
<gene>
    <name evidence="2" type="ORF">UFOPK3772_00828</name>
</gene>
<organism evidence="2">
    <name type="scientific">freshwater metagenome</name>
    <dbReference type="NCBI Taxonomy" id="449393"/>
    <lineage>
        <taxon>unclassified sequences</taxon>
        <taxon>metagenomes</taxon>
        <taxon>ecological metagenomes</taxon>
    </lineage>
</organism>
<feature type="transmembrane region" description="Helical" evidence="1">
    <location>
        <begin position="77"/>
        <end position="95"/>
    </location>
</feature>
<feature type="transmembrane region" description="Helical" evidence="1">
    <location>
        <begin position="30"/>
        <end position="48"/>
    </location>
</feature>
<keyword evidence="1" id="KW-0812">Transmembrane</keyword>
<accession>A0A6J7JBE4</accession>
<dbReference type="EMBL" id="CAFBNE010000018">
    <property type="protein sequence ID" value="CAB4939652.1"/>
    <property type="molecule type" value="Genomic_DNA"/>
</dbReference>
<sequence length="102" mass="10238">MRITVAVVAALSLVAGFAIALLTGNRLAGGIALLAGGVWCAIQLLRMAGPWRTSVVGLVYVAAFAVSHPLGAVIGSWASVLLVAAVTAAVAYLIVPKAASRN</sequence>
<evidence type="ECO:0000256" key="1">
    <source>
        <dbReference type="SAM" id="Phobius"/>
    </source>
</evidence>